<feature type="domain" description="PI4-kinase N-terminal" evidence="2">
    <location>
        <begin position="672"/>
        <end position="761"/>
    </location>
</feature>
<evidence type="ECO:0000313" key="4">
    <source>
        <dbReference type="Proteomes" id="UP000278143"/>
    </source>
</evidence>
<dbReference type="Pfam" id="PF19274">
    <property type="entry name" value="PI4K_N"/>
    <property type="match status" value="2"/>
</dbReference>
<feature type="non-terminal residue" evidence="3">
    <location>
        <position position="931"/>
    </location>
</feature>
<dbReference type="EMBL" id="KZ990520">
    <property type="protein sequence ID" value="RKP23994.1"/>
    <property type="molecule type" value="Genomic_DNA"/>
</dbReference>
<evidence type="ECO:0000313" key="3">
    <source>
        <dbReference type="EMBL" id="RKP23994.1"/>
    </source>
</evidence>
<dbReference type="InterPro" id="IPR016024">
    <property type="entry name" value="ARM-type_fold"/>
</dbReference>
<keyword evidence="4" id="KW-1185">Reference proteome</keyword>
<organism evidence="3 4">
    <name type="scientific">Syncephalis pseudoplumigaleata</name>
    <dbReference type="NCBI Taxonomy" id="1712513"/>
    <lineage>
        <taxon>Eukaryota</taxon>
        <taxon>Fungi</taxon>
        <taxon>Fungi incertae sedis</taxon>
        <taxon>Zoopagomycota</taxon>
        <taxon>Zoopagomycotina</taxon>
        <taxon>Zoopagomycetes</taxon>
        <taxon>Zoopagales</taxon>
        <taxon>Piptocephalidaceae</taxon>
        <taxon>Syncephalis</taxon>
    </lineage>
</organism>
<protein>
    <recommendedName>
        <fullName evidence="2">PI4-kinase N-terminal domain-containing protein</fullName>
    </recommendedName>
</protein>
<reference evidence="4" key="1">
    <citation type="journal article" date="2018" name="Nat. Microbiol.">
        <title>Leveraging single-cell genomics to expand the fungal tree of life.</title>
        <authorList>
            <person name="Ahrendt S.R."/>
            <person name="Quandt C.A."/>
            <person name="Ciobanu D."/>
            <person name="Clum A."/>
            <person name="Salamov A."/>
            <person name="Andreopoulos B."/>
            <person name="Cheng J.F."/>
            <person name="Woyke T."/>
            <person name="Pelin A."/>
            <person name="Henrissat B."/>
            <person name="Reynolds N.K."/>
            <person name="Benny G.L."/>
            <person name="Smith M.E."/>
            <person name="James T.Y."/>
            <person name="Grigoriev I.V."/>
        </authorList>
    </citation>
    <scope>NUCLEOTIDE SEQUENCE [LARGE SCALE GENOMIC DNA]</scope>
    <source>
        <strain evidence="4">Benny S71-1</strain>
    </source>
</reference>
<feature type="domain" description="PI4-kinase N-terminal" evidence="2">
    <location>
        <begin position="487"/>
        <end position="668"/>
    </location>
</feature>
<name>A0A4P9YVR6_9FUNG</name>
<sequence>MECSINHCLYEDILQSISETAQQSSTSLDDLRRILLQCPILDGVRLNGLLDDGGDYRSDEITQRGGKAVVTLARMIPSAPESEQERLVEYLLEFLRQMLSFKFEQRLFEGKPLVELFTHDLVRELLDIAHVCPRFEPVVAQEIWNFLEEFSSALARDDLDRTFSLIMPSLIGLLDALEQTRYVFADKYFRPLLDLSGKLLHTSVLDRVREAVQAAFEQPEDSYIYGLARAGLRHCKLSGNYLILCYLRVMRAYLIRHLKFASDQAAISSSASMADRWAALNEYEATSLLSNDDEVHRVLRGAYVMAGQYFSDLYAFAITLRDEDKACSSDLYASEIMSTSLLVSTLSAVHLRTVDESLLSKLDSILVNGPLRIGNFSDTTLHSACLQACTILVKNFRQLRERIGDLMANALVSPANSMQQLDDQQVTELRSMTVKSLGFCMKVVNDTDGDERVVARINMLLNALYALAITPENVDEDYLRHRLVSESIVAAIAGIASTLKDDKVTAFCLSILSRRLGNPVSPLDPVILDKLVDIALVAPENVFEEVIHMFTHIGKQRSSTKNAAITEAALQSQLALARRINERPDLYEAFLKSLLTLFTEKGIMIQQMLQDSGKNQQMSSLAAELGVLLPVLHALISHEDFDEKLLHKQEAAALMRNVWFHCVLFGFCHEPAWLREWGDALRGIAMKTPLLVPPSAATYLDEEVALNSVLRRGFSDQIVQGLRNNLAAILSEPASALRQLSFGHHMFLLAVYYMETFRAQSGSCSHVFKYFEIPGVNANRLAPYLHTIASKVLEAFMDTQMRQPNCINDYTLREMRHLMVGSCHGIADAHTQYLRGAERMMERFPMLMADRNLVYLALELVQLLWLSCEAEILEEYSTDYHFTSQLCEVTLELPDNLGYRRDLLNRVRSVVEKWITTAYKQSPDEVSAVLQ</sequence>
<accession>A0A4P9YVR6</accession>
<comment type="similarity">
    <text evidence="1">Belongs to the PI3/PI4-kinase family. Type III PI4K subfamily.</text>
</comment>
<gene>
    <name evidence="3" type="ORF">SYNPS1DRAFT_30235</name>
</gene>
<proteinExistence type="inferred from homology"/>
<dbReference type="SUPFAM" id="SSF48371">
    <property type="entry name" value="ARM repeat"/>
    <property type="match status" value="1"/>
</dbReference>
<evidence type="ECO:0000256" key="1">
    <source>
        <dbReference type="ARBA" id="ARBA00006209"/>
    </source>
</evidence>
<dbReference type="InterPro" id="IPR045495">
    <property type="entry name" value="PI4K_N"/>
</dbReference>
<evidence type="ECO:0000259" key="2">
    <source>
        <dbReference type="Pfam" id="PF19274"/>
    </source>
</evidence>
<dbReference type="AlphaFoldDB" id="A0A4P9YVR6"/>
<dbReference type="Proteomes" id="UP000278143">
    <property type="component" value="Unassembled WGS sequence"/>
</dbReference>
<dbReference type="OrthoDB" id="10264149at2759"/>